<accession>A0A7K3UDW1</accession>
<evidence type="ECO:0000313" key="3">
    <source>
        <dbReference type="Proteomes" id="UP000471753"/>
    </source>
</evidence>
<dbReference type="InterPro" id="IPR038765">
    <property type="entry name" value="Papain-like_cys_pep_sf"/>
</dbReference>
<dbReference type="AlphaFoldDB" id="A0A7K3UDW1"/>
<protein>
    <submittedName>
        <fullName evidence="2">Transglutaminase</fullName>
    </submittedName>
</protein>
<reference evidence="2 3" key="1">
    <citation type="submission" date="2019-12" db="EMBL/GenBank/DDBJ databases">
        <title>Rhizobium genotypes associated with high levels of biological nitrogen fixation by grain legumes in a temperate-maritime cropping system.</title>
        <authorList>
            <person name="Maluk M."/>
            <person name="Francesc Ferrando Molina F."/>
            <person name="Lopez Del Egido L."/>
            <person name="Lafos M."/>
            <person name="Langarica-Fuentes A."/>
            <person name="Gebre Yohannes G."/>
            <person name="Young M.W."/>
            <person name="Martin P."/>
            <person name="Gantlett R."/>
            <person name="Kenicer G."/>
            <person name="Hawes C."/>
            <person name="Begg G.S."/>
            <person name="Quilliam R.S."/>
            <person name="Squire G.R."/>
            <person name="Poole P.S."/>
            <person name="Young P.W."/>
            <person name="Iannetta P.M."/>
            <person name="James E.K."/>
        </authorList>
    </citation>
    <scope>NUCLEOTIDE SEQUENCE [LARGE SCALE GENOMIC DNA]</scope>
    <source>
        <strain evidence="2 3">JHI366</strain>
    </source>
</reference>
<sequence length="264" mass="30756">MEEKKRWTNHSRMSDPIHHRALMAELPNEIGRLNDIIQGVLVHADWAEEYGLDQTRLDASARKTLPIAERFDDVFARDPQPLHCRRPAERRSTGTCRDFALALSSILRSKNVPARVRCGFASYFSAGWEDHWVCEYWNAATRRWHLSDAQIDRMLKEKKQIKFNPADVPRDHFMPAGEAWLKCRRETVDPQAFGHGEVNGLWFVKINVVRDHYVLNGRETSDWDRWREAHSSQRLVLQQELPLLDTLASDPAQDLIEVLPDWLV</sequence>
<organism evidence="2 3">
    <name type="scientific">Rhizobium phaseoli</name>
    <dbReference type="NCBI Taxonomy" id="396"/>
    <lineage>
        <taxon>Bacteria</taxon>
        <taxon>Pseudomonadati</taxon>
        <taxon>Pseudomonadota</taxon>
        <taxon>Alphaproteobacteria</taxon>
        <taxon>Hyphomicrobiales</taxon>
        <taxon>Rhizobiaceae</taxon>
        <taxon>Rhizobium/Agrobacterium group</taxon>
        <taxon>Rhizobium</taxon>
    </lineage>
</organism>
<comment type="caution">
    <text evidence="2">The sequence shown here is derived from an EMBL/GenBank/DDBJ whole genome shotgun (WGS) entry which is preliminary data.</text>
</comment>
<dbReference type="Proteomes" id="UP000471753">
    <property type="component" value="Unassembled WGS sequence"/>
</dbReference>
<dbReference type="Pfam" id="PF01841">
    <property type="entry name" value="Transglut_core"/>
    <property type="match status" value="1"/>
</dbReference>
<dbReference type="EMBL" id="WUFT01000008">
    <property type="protein sequence ID" value="NEJ71847.1"/>
    <property type="molecule type" value="Genomic_DNA"/>
</dbReference>
<dbReference type="Gene3D" id="3.10.620.30">
    <property type="match status" value="1"/>
</dbReference>
<feature type="domain" description="Transglutaminase-like" evidence="1">
    <location>
        <begin position="91"/>
        <end position="145"/>
    </location>
</feature>
<proteinExistence type="predicted"/>
<name>A0A7K3UDW1_9HYPH</name>
<evidence type="ECO:0000313" key="2">
    <source>
        <dbReference type="EMBL" id="NEJ71847.1"/>
    </source>
</evidence>
<dbReference type="RefSeq" id="WP_164010825.1">
    <property type="nucleotide sequence ID" value="NZ_WUFT01000008.1"/>
</dbReference>
<dbReference type="SUPFAM" id="SSF54001">
    <property type="entry name" value="Cysteine proteinases"/>
    <property type="match status" value="1"/>
</dbReference>
<evidence type="ECO:0000259" key="1">
    <source>
        <dbReference type="Pfam" id="PF01841"/>
    </source>
</evidence>
<dbReference type="InterPro" id="IPR002931">
    <property type="entry name" value="Transglutaminase-like"/>
</dbReference>
<gene>
    <name evidence="2" type="ORF">GR197_15065</name>
</gene>